<organism evidence="1 2">
    <name type="scientific">Scutellospora calospora</name>
    <dbReference type="NCBI Taxonomy" id="85575"/>
    <lineage>
        <taxon>Eukaryota</taxon>
        <taxon>Fungi</taxon>
        <taxon>Fungi incertae sedis</taxon>
        <taxon>Mucoromycota</taxon>
        <taxon>Glomeromycotina</taxon>
        <taxon>Glomeromycetes</taxon>
        <taxon>Diversisporales</taxon>
        <taxon>Gigasporaceae</taxon>
        <taxon>Scutellospora</taxon>
    </lineage>
</organism>
<gene>
    <name evidence="1" type="ORF">SCALOS_LOCUS7253</name>
</gene>
<name>A0ACA9MT45_9GLOM</name>
<keyword evidence="2" id="KW-1185">Reference proteome</keyword>
<feature type="non-terminal residue" evidence="1">
    <location>
        <position position="1"/>
    </location>
</feature>
<evidence type="ECO:0000313" key="1">
    <source>
        <dbReference type="EMBL" id="CAG8610060.1"/>
    </source>
</evidence>
<dbReference type="Proteomes" id="UP000789860">
    <property type="component" value="Unassembled WGS sequence"/>
</dbReference>
<reference evidence="1" key="1">
    <citation type="submission" date="2021-06" db="EMBL/GenBank/DDBJ databases">
        <authorList>
            <person name="Kallberg Y."/>
            <person name="Tangrot J."/>
            <person name="Rosling A."/>
        </authorList>
    </citation>
    <scope>NUCLEOTIDE SEQUENCE</scope>
    <source>
        <strain evidence="1">AU212A</strain>
    </source>
</reference>
<accession>A0ACA9MT45</accession>
<feature type="non-terminal residue" evidence="1">
    <location>
        <position position="106"/>
    </location>
</feature>
<comment type="caution">
    <text evidence="1">The sequence shown here is derived from an EMBL/GenBank/DDBJ whole genome shotgun (WGS) entry which is preliminary data.</text>
</comment>
<evidence type="ECO:0000313" key="2">
    <source>
        <dbReference type="Proteomes" id="UP000789860"/>
    </source>
</evidence>
<dbReference type="EMBL" id="CAJVPM010015777">
    <property type="protein sequence ID" value="CAG8610060.1"/>
    <property type="molecule type" value="Genomic_DNA"/>
</dbReference>
<protein>
    <submittedName>
        <fullName evidence="1">10984_t:CDS:1</fullName>
    </submittedName>
</protein>
<sequence length="106" mass="12038">EKAILVTSLSQEINIDETSKDKSIEDQKKALIANKNNNLTNELEETELTASTSVYTNIEKTLEIQKTIAIENTNQELVQDKALSMIIINNNNHKLQKINYTEGEYI</sequence>
<proteinExistence type="predicted"/>